<keyword evidence="6" id="KW-0227">DNA damage</keyword>
<dbReference type="CDD" id="cd10027">
    <property type="entry name" value="UDG-F1-like"/>
    <property type="match status" value="1"/>
</dbReference>
<evidence type="ECO:0000259" key="9">
    <source>
        <dbReference type="SMART" id="SM00986"/>
    </source>
</evidence>
<evidence type="ECO:0000256" key="4">
    <source>
        <dbReference type="ARBA" id="ARBA00012030"/>
    </source>
</evidence>
<evidence type="ECO:0000256" key="7">
    <source>
        <dbReference type="ARBA" id="ARBA00022801"/>
    </source>
</evidence>
<evidence type="ECO:0000256" key="2">
    <source>
        <dbReference type="ARBA" id="ARBA00002631"/>
    </source>
</evidence>
<evidence type="ECO:0000313" key="11">
    <source>
        <dbReference type="Proteomes" id="UP001519342"/>
    </source>
</evidence>
<name>A0ABS4GFL0_9FIRM</name>
<feature type="domain" description="Uracil-DNA glycosylase-like" evidence="9">
    <location>
        <begin position="45"/>
        <end position="199"/>
    </location>
</feature>
<evidence type="ECO:0000313" key="10">
    <source>
        <dbReference type="EMBL" id="MBP1926476.1"/>
    </source>
</evidence>
<organism evidence="10 11">
    <name type="scientific">Sedimentibacter acidaminivorans</name>
    <dbReference type="NCBI Taxonomy" id="913099"/>
    <lineage>
        <taxon>Bacteria</taxon>
        <taxon>Bacillati</taxon>
        <taxon>Bacillota</taxon>
        <taxon>Tissierellia</taxon>
        <taxon>Sedimentibacter</taxon>
    </lineage>
</organism>
<sequence>MSLIPNDIHNSWDDFLSCEIVQELNYIESRIGNNINPSHDNVLRFMKGDLNNIKVGILGQDPYPEKGRATGRAFEVGDLHSWNDKFRQVSLKNIIRLIHKSYNGIDEYKSIKKFSEIQDEIKLGKFKILPPNEIFSSWEQQGVLLLNTYLSVESGITGSHIEIWEPFSIKLLEFISDNNRNINWFLWGKQAENKKKYINNGKFYISRHPMMCSDKYDDDFLKSNCFEDTKNIINWLG</sequence>
<dbReference type="Pfam" id="PF03167">
    <property type="entry name" value="UDG"/>
    <property type="match status" value="1"/>
</dbReference>
<keyword evidence="7 10" id="KW-0378">Hydrolase</keyword>
<dbReference type="EMBL" id="JAGGKS010000007">
    <property type="protein sequence ID" value="MBP1926476.1"/>
    <property type="molecule type" value="Genomic_DNA"/>
</dbReference>
<evidence type="ECO:0000256" key="3">
    <source>
        <dbReference type="ARBA" id="ARBA00008184"/>
    </source>
</evidence>
<dbReference type="Proteomes" id="UP001519342">
    <property type="component" value="Unassembled WGS sequence"/>
</dbReference>
<dbReference type="SMART" id="SM00986">
    <property type="entry name" value="UDG"/>
    <property type="match status" value="1"/>
</dbReference>
<dbReference type="SMART" id="SM00987">
    <property type="entry name" value="UreE_C"/>
    <property type="match status" value="1"/>
</dbReference>
<keyword evidence="11" id="KW-1185">Reference proteome</keyword>
<dbReference type="PANTHER" id="PTHR11264">
    <property type="entry name" value="URACIL-DNA GLYCOSYLASE"/>
    <property type="match status" value="1"/>
</dbReference>
<dbReference type="EC" id="3.2.2.27" evidence="4"/>
<dbReference type="SUPFAM" id="SSF52141">
    <property type="entry name" value="Uracil-DNA glycosylase-like"/>
    <property type="match status" value="1"/>
</dbReference>
<protein>
    <recommendedName>
        <fullName evidence="5">Uracil-DNA glycosylase</fullName>
        <ecNumber evidence="4">3.2.2.27</ecNumber>
    </recommendedName>
</protein>
<dbReference type="PANTHER" id="PTHR11264:SF0">
    <property type="entry name" value="URACIL-DNA GLYCOSYLASE"/>
    <property type="match status" value="1"/>
</dbReference>
<accession>A0ABS4GFL0</accession>
<comment type="function">
    <text evidence="2">Excises uracil residues from the DNA which can arise as a result of misincorporation of dUMP residues by DNA polymerase or due to deamination of cytosine.</text>
</comment>
<dbReference type="InterPro" id="IPR005122">
    <property type="entry name" value="Uracil-DNA_glycosylase-like"/>
</dbReference>
<reference evidence="10 11" key="1">
    <citation type="submission" date="2021-03" db="EMBL/GenBank/DDBJ databases">
        <title>Genomic Encyclopedia of Type Strains, Phase IV (KMG-IV): sequencing the most valuable type-strain genomes for metagenomic binning, comparative biology and taxonomic classification.</title>
        <authorList>
            <person name="Goeker M."/>
        </authorList>
    </citation>
    <scope>NUCLEOTIDE SEQUENCE [LARGE SCALE GENOMIC DNA]</scope>
    <source>
        <strain evidence="10 11">DSM 24004</strain>
    </source>
</reference>
<evidence type="ECO:0000256" key="1">
    <source>
        <dbReference type="ARBA" id="ARBA00001400"/>
    </source>
</evidence>
<dbReference type="InterPro" id="IPR002043">
    <property type="entry name" value="UDG_fam1"/>
</dbReference>
<dbReference type="RefSeq" id="WP_209512216.1">
    <property type="nucleotide sequence ID" value="NZ_JAGGKS010000007.1"/>
</dbReference>
<comment type="catalytic activity">
    <reaction evidence="1">
        <text>Hydrolyzes single-stranded DNA or mismatched double-stranded DNA and polynucleotides, releasing free uracil.</text>
        <dbReference type="EC" id="3.2.2.27"/>
    </reaction>
</comment>
<keyword evidence="8" id="KW-0234">DNA repair</keyword>
<evidence type="ECO:0000256" key="6">
    <source>
        <dbReference type="ARBA" id="ARBA00022763"/>
    </source>
</evidence>
<proteinExistence type="inferred from homology"/>
<comment type="similarity">
    <text evidence="3">Belongs to the uracil-DNA glycosylase (UDG) superfamily. UNG family.</text>
</comment>
<dbReference type="Gene3D" id="3.40.470.10">
    <property type="entry name" value="Uracil-DNA glycosylase-like domain"/>
    <property type="match status" value="1"/>
</dbReference>
<keyword evidence="10" id="KW-0326">Glycosidase</keyword>
<gene>
    <name evidence="10" type="ORF">J2Z76_002345</name>
</gene>
<comment type="caution">
    <text evidence="10">The sequence shown here is derived from an EMBL/GenBank/DDBJ whole genome shotgun (WGS) entry which is preliminary data.</text>
</comment>
<evidence type="ECO:0000256" key="5">
    <source>
        <dbReference type="ARBA" id="ARBA00018429"/>
    </source>
</evidence>
<dbReference type="InterPro" id="IPR036895">
    <property type="entry name" value="Uracil-DNA_glycosylase-like_sf"/>
</dbReference>
<dbReference type="GO" id="GO:0004844">
    <property type="term" value="F:uracil DNA N-glycosylase activity"/>
    <property type="evidence" value="ECO:0007669"/>
    <property type="project" value="UniProtKB-EC"/>
</dbReference>
<evidence type="ECO:0000256" key="8">
    <source>
        <dbReference type="ARBA" id="ARBA00023204"/>
    </source>
</evidence>